<reference evidence="11 12" key="1">
    <citation type="journal article" date="2015" name="Nature">
        <title>rRNA introns, odd ribosomes, and small enigmatic genomes across a large radiation of phyla.</title>
        <authorList>
            <person name="Brown C.T."/>
            <person name="Hug L.A."/>
            <person name="Thomas B.C."/>
            <person name="Sharon I."/>
            <person name="Castelle C.J."/>
            <person name="Singh A."/>
            <person name="Wilkins M.J."/>
            <person name="Williams K.H."/>
            <person name="Banfield J.F."/>
        </authorList>
    </citation>
    <scope>NUCLEOTIDE SEQUENCE [LARGE SCALE GENOMIC DNA]</scope>
</reference>
<sequence length="227" mass="25525">MKNRKYDSVVFDVDSTLVTFEGLDFLAKLKGKEKELSKITKSAMNGDMSMRESMERKMRAISPDFEDIVKMGNEYIKNITPGALETIKILKTNGIQTWILTGNFQPAVGMLANFLGIKSTNVITNNIFFDENKKYLSFDRENPLSNNGGKAIKINEFKNKMGKTVLIGDGSTDLEAKESVNLFIGFGGVIFRPKIKAASKIYITEPNLMTIIPYILDNYQSEDISLY</sequence>
<evidence type="ECO:0000256" key="4">
    <source>
        <dbReference type="ARBA" id="ARBA00022605"/>
    </source>
</evidence>
<dbReference type="Gene3D" id="3.40.50.1000">
    <property type="entry name" value="HAD superfamily/HAD-like"/>
    <property type="match status" value="1"/>
</dbReference>
<keyword evidence="8" id="KW-0718">Serine biosynthesis</keyword>
<comment type="cofactor">
    <cofactor evidence="1">
        <name>Mg(2+)</name>
        <dbReference type="ChEBI" id="CHEBI:18420"/>
    </cofactor>
</comment>
<dbReference type="Pfam" id="PF12710">
    <property type="entry name" value="HAD"/>
    <property type="match status" value="1"/>
</dbReference>
<dbReference type="SUPFAM" id="SSF56784">
    <property type="entry name" value="HAD-like"/>
    <property type="match status" value="1"/>
</dbReference>
<keyword evidence="5" id="KW-0479">Metal-binding</keyword>
<dbReference type="InterPro" id="IPR023214">
    <property type="entry name" value="HAD_sf"/>
</dbReference>
<dbReference type="EMBL" id="LBVU01000002">
    <property type="protein sequence ID" value="KKQ92368.1"/>
    <property type="molecule type" value="Genomic_DNA"/>
</dbReference>
<proteinExistence type="predicted"/>
<gene>
    <name evidence="11" type="ORF">UT17_C0002G0031</name>
</gene>
<dbReference type="GO" id="GO:0006564">
    <property type="term" value="P:L-serine biosynthetic process"/>
    <property type="evidence" value="ECO:0007669"/>
    <property type="project" value="UniProtKB-KW"/>
</dbReference>
<evidence type="ECO:0000313" key="12">
    <source>
        <dbReference type="Proteomes" id="UP000034774"/>
    </source>
</evidence>
<protein>
    <recommendedName>
        <fullName evidence="3">phosphoserine phosphatase</fullName>
        <ecNumber evidence="3">3.1.3.3</ecNumber>
    </recommendedName>
</protein>
<comment type="catalytic activity">
    <reaction evidence="10">
        <text>O-phospho-D-serine + H2O = D-serine + phosphate</text>
        <dbReference type="Rhea" id="RHEA:24873"/>
        <dbReference type="ChEBI" id="CHEBI:15377"/>
        <dbReference type="ChEBI" id="CHEBI:35247"/>
        <dbReference type="ChEBI" id="CHEBI:43474"/>
        <dbReference type="ChEBI" id="CHEBI:58680"/>
        <dbReference type="EC" id="3.1.3.3"/>
    </reaction>
</comment>
<evidence type="ECO:0000256" key="5">
    <source>
        <dbReference type="ARBA" id="ARBA00022723"/>
    </source>
</evidence>
<dbReference type="InterPro" id="IPR036412">
    <property type="entry name" value="HAD-like_sf"/>
</dbReference>
<organism evidence="11 12">
    <name type="scientific">Candidatus Woesebacteria bacterium GW2011_GWB1_39_10</name>
    <dbReference type="NCBI Taxonomy" id="1618572"/>
    <lineage>
        <taxon>Bacteria</taxon>
        <taxon>Candidatus Woeseibacteriota</taxon>
    </lineage>
</organism>
<evidence type="ECO:0000256" key="2">
    <source>
        <dbReference type="ARBA" id="ARBA00005135"/>
    </source>
</evidence>
<dbReference type="GO" id="GO:0005737">
    <property type="term" value="C:cytoplasm"/>
    <property type="evidence" value="ECO:0007669"/>
    <property type="project" value="TreeGrafter"/>
</dbReference>
<dbReference type="PANTHER" id="PTHR43344">
    <property type="entry name" value="PHOSPHOSERINE PHOSPHATASE"/>
    <property type="match status" value="1"/>
</dbReference>
<dbReference type="Gene3D" id="1.10.150.210">
    <property type="entry name" value="Phosphoserine phosphatase, domain 2"/>
    <property type="match status" value="1"/>
</dbReference>
<dbReference type="GO" id="GO:0036424">
    <property type="term" value="F:L-phosphoserine phosphatase activity"/>
    <property type="evidence" value="ECO:0007669"/>
    <property type="project" value="TreeGrafter"/>
</dbReference>
<dbReference type="PANTHER" id="PTHR43344:SF2">
    <property type="entry name" value="PHOSPHOSERINE PHOSPHATASE"/>
    <property type="match status" value="1"/>
</dbReference>
<comment type="catalytic activity">
    <reaction evidence="9">
        <text>O-phospho-L-serine + H2O = L-serine + phosphate</text>
        <dbReference type="Rhea" id="RHEA:21208"/>
        <dbReference type="ChEBI" id="CHEBI:15377"/>
        <dbReference type="ChEBI" id="CHEBI:33384"/>
        <dbReference type="ChEBI" id="CHEBI:43474"/>
        <dbReference type="ChEBI" id="CHEBI:57524"/>
        <dbReference type="EC" id="3.1.3.3"/>
    </reaction>
</comment>
<keyword evidence="4" id="KW-0028">Amino-acid biosynthesis</keyword>
<comment type="pathway">
    <text evidence="2">Amino-acid biosynthesis; L-serine biosynthesis; L-serine from 3-phospho-D-glycerate: step 3/3.</text>
</comment>
<evidence type="ECO:0000256" key="1">
    <source>
        <dbReference type="ARBA" id="ARBA00001946"/>
    </source>
</evidence>
<evidence type="ECO:0000256" key="3">
    <source>
        <dbReference type="ARBA" id="ARBA00012640"/>
    </source>
</evidence>
<evidence type="ECO:0000256" key="7">
    <source>
        <dbReference type="ARBA" id="ARBA00022842"/>
    </source>
</evidence>
<dbReference type="InterPro" id="IPR050582">
    <property type="entry name" value="HAD-like_SerB"/>
</dbReference>
<comment type="caution">
    <text evidence="11">The sequence shown here is derived from an EMBL/GenBank/DDBJ whole genome shotgun (WGS) entry which is preliminary data.</text>
</comment>
<dbReference type="EC" id="3.1.3.3" evidence="3"/>
<dbReference type="GO" id="GO:0000287">
    <property type="term" value="F:magnesium ion binding"/>
    <property type="evidence" value="ECO:0007669"/>
    <property type="project" value="TreeGrafter"/>
</dbReference>
<evidence type="ECO:0000256" key="6">
    <source>
        <dbReference type="ARBA" id="ARBA00022801"/>
    </source>
</evidence>
<evidence type="ECO:0000256" key="8">
    <source>
        <dbReference type="ARBA" id="ARBA00023299"/>
    </source>
</evidence>
<keyword evidence="6" id="KW-0378">Hydrolase</keyword>
<keyword evidence="7" id="KW-0460">Magnesium</keyword>
<evidence type="ECO:0000256" key="10">
    <source>
        <dbReference type="ARBA" id="ARBA00048523"/>
    </source>
</evidence>
<evidence type="ECO:0000256" key="9">
    <source>
        <dbReference type="ARBA" id="ARBA00048138"/>
    </source>
</evidence>
<dbReference type="NCBIfam" id="TIGR01488">
    <property type="entry name" value="HAD-SF-IB"/>
    <property type="match status" value="1"/>
</dbReference>
<accession>A0A0G0LKD5</accession>
<dbReference type="STRING" id="1618572.UT17_C0002G0031"/>
<evidence type="ECO:0000313" key="11">
    <source>
        <dbReference type="EMBL" id="KKQ92368.1"/>
    </source>
</evidence>
<dbReference type="AlphaFoldDB" id="A0A0G0LKD5"/>
<dbReference type="Proteomes" id="UP000034774">
    <property type="component" value="Unassembled WGS sequence"/>
</dbReference>
<name>A0A0G0LKD5_9BACT</name>